<evidence type="ECO:0000256" key="4">
    <source>
        <dbReference type="ARBA" id="ARBA00023136"/>
    </source>
</evidence>
<feature type="domain" description="O-antigen ligase-related" evidence="6">
    <location>
        <begin position="208"/>
        <end position="341"/>
    </location>
</feature>
<gene>
    <name evidence="7" type="ordered locus">Hbal_1789</name>
</gene>
<keyword evidence="2 5" id="KW-0812">Transmembrane</keyword>
<dbReference type="EMBL" id="CP001678">
    <property type="protein sequence ID" value="ACT59475.1"/>
    <property type="molecule type" value="Genomic_DNA"/>
</dbReference>
<evidence type="ECO:0000313" key="7">
    <source>
        <dbReference type="EMBL" id="ACT59475.1"/>
    </source>
</evidence>
<feature type="transmembrane region" description="Helical" evidence="5">
    <location>
        <begin position="20"/>
        <end position="38"/>
    </location>
</feature>
<dbReference type="OrthoDB" id="3807821at2"/>
<keyword evidence="4 5" id="KW-0472">Membrane</keyword>
<dbReference type="STRING" id="582402.Hbal_1789"/>
<dbReference type="KEGG" id="hba:Hbal_1789"/>
<evidence type="ECO:0000259" key="6">
    <source>
        <dbReference type="Pfam" id="PF04932"/>
    </source>
</evidence>
<feature type="transmembrane region" description="Helical" evidence="5">
    <location>
        <begin position="207"/>
        <end position="234"/>
    </location>
</feature>
<feature type="transmembrane region" description="Helical" evidence="5">
    <location>
        <begin position="328"/>
        <end position="351"/>
    </location>
</feature>
<dbReference type="Proteomes" id="UP000002745">
    <property type="component" value="Chromosome"/>
</dbReference>
<proteinExistence type="predicted"/>
<dbReference type="RefSeq" id="WP_015827625.1">
    <property type="nucleotide sequence ID" value="NC_012982.1"/>
</dbReference>
<feature type="transmembrane region" description="Helical" evidence="5">
    <location>
        <begin position="176"/>
        <end position="195"/>
    </location>
</feature>
<protein>
    <recommendedName>
        <fullName evidence="6">O-antigen ligase-related domain-containing protein</fullName>
    </recommendedName>
</protein>
<comment type="subcellular location">
    <subcellularLocation>
        <location evidence="1">Membrane</location>
        <topology evidence="1">Multi-pass membrane protein</topology>
    </subcellularLocation>
</comment>
<organism evidence="7 8">
    <name type="scientific">Hirschia baltica (strain ATCC 49814 / DSM 5838 / IFAM 1418)</name>
    <dbReference type="NCBI Taxonomy" id="582402"/>
    <lineage>
        <taxon>Bacteria</taxon>
        <taxon>Pseudomonadati</taxon>
        <taxon>Pseudomonadota</taxon>
        <taxon>Alphaproteobacteria</taxon>
        <taxon>Hyphomonadales</taxon>
        <taxon>Hyphomonadaceae</taxon>
        <taxon>Hirschia</taxon>
    </lineage>
</organism>
<accession>C6XK30</accession>
<dbReference type="GO" id="GO:0016020">
    <property type="term" value="C:membrane"/>
    <property type="evidence" value="ECO:0007669"/>
    <property type="project" value="UniProtKB-SubCell"/>
</dbReference>
<reference evidence="8" key="1">
    <citation type="journal article" date="2011" name="J. Bacteriol.">
        <title>Genome sequences of eight morphologically diverse alphaproteobacteria.</title>
        <authorList>
            <consortium name="US DOE Joint Genome Institute"/>
            <person name="Brown P.J."/>
            <person name="Kysela D.T."/>
            <person name="Buechlein A."/>
            <person name="Hemmerich C."/>
            <person name="Brun Y.V."/>
        </authorList>
    </citation>
    <scope>NUCLEOTIDE SEQUENCE [LARGE SCALE GENOMIC DNA]</scope>
    <source>
        <strain evidence="8">ATCC 49814 / DSM 5838 / IFAM 1418</strain>
    </source>
</reference>
<dbReference type="Pfam" id="PF04932">
    <property type="entry name" value="Wzy_C"/>
    <property type="match status" value="1"/>
</dbReference>
<dbReference type="eggNOG" id="COG3307">
    <property type="taxonomic scope" value="Bacteria"/>
</dbReference>
<evidence type="ECO:0000256" key="3">
    <source>
        <dbReference type="ARBA" id="ARBA00022989"/>
    </source>
</evidence>
<evidence type="ECO:0000313" key="8">
    <source>
        <dbReference type="Proteomes" id="UP000002745"/>
    </source>
</evidence>
<dbReference type="HOGENOM" id="CLU_655174_0_0_5"/>
<feature type="transmembrane region" description="Helical" evidence="5">
    <location>
        <begin position="104"/>
        <end position="123"/>
    </location>
</feature>
<evidence type="ECO:0000256" key="1">
    <source>
        <dbReference type="ARBA" id="ARBA00004141"/>
    </source>
</evidence>
<dbReference type="InterPro" id="IPR007016">
    <property type="entry name" value="O-antigen_ligase-rel_domated"/>
</dbReference>
<feature type="transmembrane region" description="Helical" evidence="5">
    <location>
        <begin position="240"/>
        <end position="258"/>
    </location>
</feature>
<feature type="transmembrane region" description="Helical" evidence="5">
    <location>
        <begin position="387"/>
        <end position="407"/>
    </location>
</feature>
<dbReference type="AlphaFoldDB" id="C6XK30"/>
<feature type="transmembrane region" description="Helical" evidence="5">
    <location>
        <begin position="50"/>
        <end position="67"/>
    </location>
</feature>
<feature type="transmembrane region" description="Helical" evidence="5">
    <location>
        <begin position="135"/>
        <end position="156"/>
    </location>
</feature>
<feature type="transmembrane region" description="Helical" evidence="5">
    <location>
        <begin position="79"/>
        <end position="98"/>
    </location>
</feature>
<evidence type="ECO:0000256" key="5">
    <source>
        <dbReference type="SAM" id="Phobius"/>
    </source>
</evidence>
<keyword evidence="3 5" id="KW-1133">Transmembrane helix</keyword>
<keyword evidence="8" id="KW-1185">Reference proteome</keyword>
<evidence type="ECO:0000256" key="2">
    <source>
        <dbReference type="ARBA" id="ARBA00022692"/>
    </source>
</evidence>
<sequence length="419" mass="47556">MSKFLRSSDRRTGTLPQVEFYCYFTTAIIFAASFLQGVNDGDTATLIRQIRMVVVIAVSCFLYVAILSSKKTQNRVDNTIVVTVLFLYFCVSIVSLIGHEQWRFGIWKLIEFSMYVGWSFYILKTAGISSLKITNFGMQLIFAFVLISILVSLVFYPNLAWNKIPSQIPYQLRGGILPINSNDLAMIFLVGILYFQIACREVKYNSWIVFIFLILLVATQNRTCLAFASIFMFFNIKHGWVIALLGTALIVTTPEVITNIMEAATRGDIQNILTGNGRLIIWSGAFVEMKDNLLLGSGFYVGHRFSSFQAGHLFIDQSNTLDNTFLDIFFDTGFLGLCLFVTFICVIFIRVFGKVKPDYANTYFKFLRWLLPFFVLDAFMGPTVQTYGLTLTIYSLLFLPIFSTETIGSSRIRPPRMAT</sequence>
<name>C6XK30_HIRBI</name>